<dbReference type="Pfam" id="PF05188">
    <property type="entry name" value="MutS_II"/>
    <property type="match status" value="1"/>
</dbReference>
<evidence type="ECO:0000256" key="7">
    <source>
        <dbReference type="HAMAP-Rule" id="MF_00096"/>
    </source>
</evidence>
<dbReference type="EMBL" id="JADPKZ010000034">
    <property type="protein sequence ID" value="MBF8377149.1"/>
    <property type="molecule type" value="Genomic_DNA"/>
</dbReference>
<dbReference type="Pfam" id="PF01624">
    <property type="entry name" value="MutS_I"/>
    <property type="match status" value="1"/>
</dbReference>
<feature type="domain" description="DNA mismatch repair proteins mutS family" evidence="10">
    <location>
        <begin position="680"/>
        <end position="696"/>
    </location>
</feature>
<dbReference type="InterPro" id="IPR045076">
    <property type="entry name" value="MutS"/>
</dbReference>
<dbReference type="NCBIfam" id="NF003810">
    <property type="entry name" value="PRK05399.1"/>
    <property type="match status" value="1"/>
</dbReference>
<dbReference type="Gene3D" id="3.40.1170.10">
    <property type="entry name" value="DNA repair protein MutS, domain I"/>
    <property type="match status" value="1"/>
</dbReference>
<keyword evidence="5 7" id="KW-0238">DNA-binding</keyword>
<evidence type="ECO:0000256" key="9">
    <source>
        <dbReference type="RuleBase" id="RU003756"/>
    </source>
</evidence>
<dbReference type="InterPro" id="IPR007696">
    <property type="entry name" value="DNA_mismatch_repair_MutS_core"/>
</dbReference>
<evidence type="ECO:0000256" key="8">
    <source>
        <dbReference type="NCBIfam" id="TIGR01070"/>
    </source>
</evidence>
<keyword evidence="6 7" id="KW-0234">DNA repair</keyword>
<dbReference type="InterPro" id="IPR007861">
    <property type="entry name" value="DNA_mismatch_repair_MutS_clamp"/>
</dbReference>
<dbReference type="Gene3D" id="1.10.1420.10">
    <property type="match status" value="2"/>
</dbReference>
<keyword evidence="3 7" id="KW-0227">DNA damage</keyword>
<organism evidence="11 12">
    <name type="scientific">Alicyclobacillus mali</name>
    <name type="common">ex Roth et al. 2021</name>
    <dbReference type="NCBI Taxonomy" id="1123961"/>
    <lineage>
        <taxon>Bacteria</taxon>
        <taxon>Bacillati</taxon>
        <taxon>Bacillota</taxon>
        <taxon>Bacilli</taxon>
        <taxon>Bacillales</taxon>
        <taxon>Alicyclobacillaceae</taxon>
        <taxon>Alicyclobacillus</taxon>
    </lineage>
</organism>
<dbReference type="HAMAP" id="MF_00096">
    <property type="entry name" value="MutS"/>
    <property type="match status" value="1"/>
</dbReference>
<dbReference type="Proteomes" id="UP000642910">
    <property type="component" value="Unassembled WGS sequence"/>
</dbReference>
<evidence type="ECO:0000256" key="1">
    <source>
        <dbReference type="ARBA" id="ARBA00006271"/>
    </source>
</evidence>
<name>A0ABS0F1G7_9BACL</name>
<evidence type="ECO:0000259" key="10">
    <source>
        <dbReference type="PROSITE" id="PS00486"/>
    </source>
</evidence>
<dbReference type="InterPro" id="IPR007860">
    <property type="entry name" value="DNA_mmatch_repair_MutS_con_dom"/>
</dbReference>
<comment type="function">
    <text evidence="7">This protein is involved in the repair of mismatches in DNA. It is possible that it carries out the mismatch recognition step. This protein has a weak ATPase activity.</text>
</comment>
<dbReference type="Gene3D" id="3.30.420.110">
    <property type="entry name" value="MutS, connector domain"/>
    <property type="match status" value="1"/>
</dbReference>
<keyword evidence="4 7" id="KW-0067">ATP-binding</keyword>
<accession>A0ABS0F1G7</accession>
<evidence type="ECO:0000313" key="12">
    <source>
        <dbReference type="Proteomes" id="UP000642910"/>
    </source>
</evidence>
<evidence type="ECO:0000256" key="6">
    <source>
        <dbReference type="ARBA" id="ARBA00023204"/>
    </source>
</evidence>
<dbReference type="InterPro" id="IPR027417">
    <property type="entry name" value="P-loop_NTPase"/>
</dbReference>
<keyword evidence="12" id="KW-1185">Reference proteome</keyword>
<comment type="caution">
    <text evidence="11">The sequence shown here is derived from an EMBL/GenBank/DDBJ whole genome shotgun (WGS) entry which is preliminary data.</text>
</comment>
<dbReference type="PROSITE" id="PS00486">
    <property type="entry name" value="DNA_MISMATCH_REPAIR_2"/>
    <property type="match status" value="1"/>
</dbReference>
<dbReference type="Pfam" id="PF00488">
    <property type="entry name" value="MutS_V"/>
    <property type="match status" value="1"/>
</dbReference>
<sequence length="867" mass="96447">MSLTPMMRQYREIKSKLDGDTLLMFRLGDFYELFFEDAVMASQALDITLTGRDAGEAGRVPMCGVPHHALDGYLERLIEQGFRVAICDQVEDPKAAKGLVRREIVRIVTPGTAVAEESDARYLAALAFQGDEVGLALVDVGAGDVWFGAGSDEDVRDHVARFRPREILLEGAQASPDWLEETVKRHGAIVTRVPSPSGDAFLAHYNATSPEALGLRMGSAALSACNMAFQYLRDTQMASLCHLAPPRPLLEPGRMWLSERTVEHLELVPMGSGRDRRASLYDVIRETVTAAGSRLLRTWMLRPLTDRRAIEERLDAVTALADDSLLRAEIREALKGMHDLSRLLAKCSIGRATPRDLLALAHAIEKGEAAVALLPLEGPALFSRLTRDLPDFRPLAEHIARELVDDPPATATEGGIFRDGVDAEIDRLRSLQSEGRSWLRDFEARERERTGIKSLKIGYNKVFGYYIEVSKANLSLVPADYERKQTLASGERFTHPELKAREADMLTAAERVVELERARFESWIHRVREQASELQQFAEVVSTVDVLAGLAELAVKRGYVRPEVTDEIGMEIREGRHPVVEASLGAEFVPNDLVLTPDAPIVLLTGPNMGGKSTYMRQAALIAILAQMGSYVPARSARIGLVDRVFTRIGASDDLSRGQSTFMVEMTELAEILREASGRSLVLLDEIGRGTSTYDGLSIAEAVLEDLAERRHRPLTLFATHYHELISFSERFSCVRNQSMAVEETDTGIRFLHTVVMRPSDRSYGIQVARLAGLPDRVIRRAMEFLSAREVTPEVAAARDDRRERRREPQVREDGPVALDLFAAPYRDLVDWLAAQDVMRMTPLEAMQVLHEAAEKARDLVGWAKSR</sequence>
<evidence type="ECO:0000256" key="5">
    <source>
        <dbReference type="ARBA" id="ARBA00023125"/>
    </source>
</evidence>
<keyword evidence="2 7" id="KW-0547">Nucleotide-binding</keyword>
<dbReference type="SUPFAM" id="SSF52540">
    <property type="entry name" value="P-loop containing nucleoside triphosphate hydrolases"/>
    <property type="match status" value="1"/>
</dbReference>
<feature type="binding site" evidence="7">
    <location>
        <begin position="606"/>
        <end position="613"/>
    </location>
    <ligand>
        <name>ATP</name>
        <dbReference type="ChEBI" id="CHEBI:30616"/>
    </ligand>
</feature>
<dbReference type="NCBIfam" id="TIGR01070">
    <property type="entry name" value="mutS1"/>
    <property type="match status" value="1"/>
</dbReference>
<dbReference type="InterPro" id="IPR007695">
    <property type="entry name" value="DNA_mismatch_repair_MutS-lik_N"/>
</dbReference>
<dbReference type="InterPro" id="IPR005748">
    <property type="entry name" value="DNA_mismatch_repair_MutS"/>
</dbReference>
<dbReference type="PANTHER" id="PTHR11361">
    <property type="entry name" value="DNA MISMATCH REPAIR PROTEIN MUTS FAMILY MEMBER"/>
    <property type="match status" value="1"/>
</dbReference>
<evidence type="ECO:0000313" key="11">
    <source>
        <dbReference type="EMBL" id="MBF8377149.1"/>
    </source>
</evidence>
<dbReference type="InterPro" id="IPR000432">
    <property type="entry name" value="DNA_mismatch_repair_MutS_C"/>
</dbReference>
<dbReference type="Pfam" id="PF05192">
    <property type="entry name" value="MutS_III"/>
    <property type="match status" value="1"/>
</dbReference>
<evidence type="ECO:0000256" key="2">
    <source>
        <dbReference type="ARBA" id="ARBA00022741"/>
    </source>
</evidence>
<dbReference type="RefSeq" id="WP_195867264.1">
    <property type="nucleotide sequence ID" value="NZ_JADPKZ010000034.1"/>
</dbReference>
<evidence type="ECO:0000256" key="4">
    <source>
        <dbReference type="ARBA" id="ARBA00022840"/>
    </source>
</evidence>
<gene>
    <name evidence="7 11" type="primary">mutS</name>
    <name evidence="11" type="ORF">IW967_04610</name>
</gene>
<dbReference type="InterPro" id="IPR036187">
    <property type="entry name" value="DNA_mismatch_repair_MutS_sf"/>
</dbReference>
<dbReference type="SMART" id="SM00534">
    <property type="entry name" value="MUTSac"/>
    <property type="match status" value="1"/>
</dbReference>
<dbReference type="PIRSF" id="PIRSF037677">
    <property type="entry name" value="DNA_mis_repair_Msh6"/>
    <property type="match status" value="1"/>
</dbReference>
<dbReference type="Pfam" id="PF05190">
    <property type="entry name" value="MutS_IV"/>
    <property type="match status" value="1"/>
</dbReference>
<dbReference type="Gene3D" id="3.40.50.300">
    <property type="entry name" value="P-loop containing nucleotide triphosphate hydrolases"/>
    <property type="match status" value="1"/>
</dbReference>
<dbReference type="InterPro" id="IPR016151">
    <property type="entry name" value="DNA_mismatch_repair_MutS_N"/>
</dbReference>
<dbReference type="SUPFAM" id="SSF55271">
    <property type="entry name" value="DNA repair protein MutS, domain I"/>
    <property type="match status" value="1"/>
</dbReference>
<dbReference type="SUPFAM" id="SSF53150">
    <property type="entry name" value="DNA repair protein MutS, domain II"/>
    <property type="match status" value="1"/>
</dbReference>
<reference evidence="11 12" key="1">
    <citation type="submission" date="2020-11" db="EMBL/GenBank/DDBJ databases">
        <title>Genomic insight of Alicyclobacillus mali FL 18 reveals a new arsenic-resistant strain, with potential in environmental biotechnology.</title>
        <authorList>
            <person name="Fiorentino G."/>
            <person name="Gallo G."/>
            <person name="Aulitto M."/>
        </authorList>
    </citation>
    <scope>NUCLEOTIDE SEQUENCE [LARGE SCALE GENOMIC DNA]</scope>
    <source>
        <strain evidence="11 12">FL 18</strain>
    </source>
</reference>
<dbReference type="SMART" id="SM00533">
    <property type="entry name" value="MUTSd"/>
    <property type="match status" value="1"/>
</dbReference>
<dbReference type="PANTHER" id="PTHR11361:SF34">
    <property type="entry name" value="DNA MISMATCH REPAIR PROTEIN MSH1, MITOCHONDRIAL"/>
    <property type="match status" value="1"/>
</dbReference>
<proteinExistence type="inferred from homology"/>
<dbReference type="InterPro" id="IPR036678">
    <property type="entry name" value="MutS_con_dom_sf"/>
</dbReference>
<evidence type="ECO:0000256" key="3">
    <source>
        <dbReference type="ARBA" id="ARBA00022763"/>
    </source>
</evidence>
<dbReference type="InterPro" id="IPR017261">
    <property type="entry name" value="DNA_mismatch_repair_MutS/MSH"/>
</dbReference>
<protein>
    <recommendedName>
        <fullName evidence="7 8">DNA mismatch repair protein MutS</fullName>
    </recommendedName>
</protein>
<comment type="similarity">
    <text evidence="1 7 9">Belongs to the DNA mismatch repair MutS family.</text>
</comment>
<dbReference type="SUPFAM" id="SSF48334">
    <property type="entry name" value="DNA repair protein MutS, domain III"/>
    <property type="match status" value="1"/>
</dbReference>